<dbReference type="OrthoDB" id="523486at2759"/>
<dbReference type="EMBL" id="PGGS01000090">
    <property type="protein sequence ID" value="PNH09451.1"/>
    <property type="molecule type" value="Genomic_DNA"/>
</dbReference>
<reference evidence="1 2" key="1">
    <citation type="journal article" date="2017" name="Mol. Biol. Evol.">
        <title>The 4-celled Tetrabaena socialis nuclear genome reveals the essential components for genetic control of cell number at the origin of multicellularity in the volvocine lineage.</title>
        <authorList>
            <person name="Featherston J."/>
            <person name="Arakaki Y."/>
            <person name="Hanschen E.R."/>
            <person name="Ferris P.J."/>
            <person name="Michod R.E."/>
            <person name="Olson B.J.S.C."/>
            <person name="Nozaki H."/>
            <person name="Durand P.M."/>
        </authorList>
    </citation>
    <scope>NUCLEOTIDE SEQUENCE [LARGE SCALE GENOMIC DNA]</scope>
    <source>
        <strain evidence="1 2">NIES-571</strain>
    </source>
</reference>
<protein>
    <submittedName>
        <fullName evidence="1">Uncharacterized protein</fullName>
    </submittedName>
</protein>
<name>A0A2J8AAB7_9CHLO</name>
<comment type="caution">
    <text evidence="1">The sequence shown here is derived from an EMBL/GenBank/DDBJ whole genome shotgun (WGS) entry which is preliminary data.</text>
</comment>
<proteinExistence type="predicted"/>
<organism evidence="1 2">
    <name type="scientific">Tetrabaena socialis</name>
    <dbReference type="NCBI Taxonomy" id="47790"/>
    <lineage>
        <taxon>Eukaryota</taxon>
        <taxon>Viridiplantae</taxon>
        <taxon>Chlorophyta</taxon>
        <taxon>core chlorophytes</taxon>
        <taxon>Chlorophyceae</taxon>
        <taxon>CS clade</taxon>
        <taxon>Chlamydomonadales</taxon>
        <taxon>Tetrabaenaceae</taxon>
        <taxon>Tetrabaena</taxon>
    </lineage>
</organism>
<evidence type="ECO:0000313" key="2">
    <source>
        <dbReference type="Proteomes" id="UP000236333"/>
    </source>
</evidence>
<dbReference type="AlphaFoldDB" id="A0A2J8AAB7"/>
<keyword evidence="2" id="KW-1185">Reference proteome</keyword>
<sequence>MAAITGADAGAVVDAENWKIRVRHEQEQAKSFQGSFGFLTDRTIPDHVNQPHARHSIKYFTSGGAYTLLQKKIPLVGRDAAKAVQQEQEYLATATTAGSRPTTALQATLFSHSRRMDYIGCGGAGG</sequence>
<evidence type="ECO:0000313" key="1">
    <source>
        <dbReference type="EMBL" id="PNH09451.1"/>
    </source>
</evidence>
<dbReference type="Proteomes" id="UP000236333">
    <property type="component" value="Unassembled WGS sequence"/>
</dbReference>
<accession>A0A2J8AAB7</accession>
<gene>
    <name evidence="1" type="ORF">TSOC_003938</name>
</gene>